<evidence type="ECO:0000313" key="2">
    <source>
        <dbReference type="Proteomes" id="UP000198870"/>
    </source>
</evidence>
<proteinExistence type="predicted"/>
<keyword evidence="2" id="KW-1185">Reference proteome</keyword>
<dbReference type="NCBIfam" id="NF047389">
    <property type="entry name" value="ATPase_Sll1717"/>
    <property type="match status" value="1"/>
</dbReference>
<dbReference type="InterPro" id="IPR059206">
    <property type="entry name" value="Sll1717-like"/>
</dbReference>
<gene>
    <name evidence="1" type="ORF">SAMN05216233_1235</name>
</gene>
<organism evidence="1 2">
    <name type="scientific">Desulfoluna spongiiphila</name>
    <dbReference type="NCBI Taxonomy" id="419481"/>
    <lineage>
        <taxon>Bacteria</taxon>
        <taxon>Pseudomonadati</taxon>
        <taxon>Thermodesulfobacteriota</taxon>
        <taxon>Desulfobacteria</taxon>
        <taxon>Desulfobacterales</taxon>
        <taxon>Desulfolunaceae</taxon>
        <taxon>Desulfoluna</taxon>
    </lineage>
</organism>
<reference evidence="1 2" key="1">
    <citation type="submission" date="2016-10" db="EMBL/GenBank/DDBJ databases">
        <authorList>
            <person name="de Groot N.N."/>
        </authorList>
    </citation>
    <scope>NUCLEOTIDE SEQUENCE [LARGE SCALE GENOMIC DNA]</scope>
    <source>
        <strain evidence="1 2">AA1</strain>
    </source>
</reference>
<name>A0A1G5IYT3_9BACT</name>
<dbReference type="Proteomes" id="UP000198870">
    <property type="component" value="Unassembled WGS sequence"/>
</dbReference>
<evidence type="ECO:0000313" key="1">
    <source>
        <dbReference type="EMBL" id="SCY81177.1"/>
    </source>
</evidence>
<dbReference type="OrthoDB" id="5540980at2"/>
<dbReference type="RefSeq" id="WP_092214501.1">
    <property type="nucleotide sequence ID" value="NZ_FMUX01000023.1"/>
</dbReference>
<accession>A0A1G5IYT3</accession>
<protein>
    <submittedName>
        <fullName evidence="1">Uncharacterized protein</fullName>
    </submittedName>
</protein>
<dbReference type="EMBL" id="FMUX01000023">
    <property type="protein sequence ID" value="SCY81177.1"/>
    <property type="molecule type" value="Genomic_DNA"/>
</dbReference>
<sequence>MISPKKYCQLSEGICPNGVSEFREQDKVFSAFSSRSMDILNELDSAIETLNAKTDTTWFSWRKDLEIENQIIFCEICKNIISSKAILVELSDLNFNVIFEYGYSIGLNKKIHPIVNQTFSFRNVERFLRPMLGIGFGTYENKKLAKKIRKKRFWEKDNNKAIYSFDTHDLLTDSTEIEASHVLYLKNADDQQVSEKIEDELMKNDIDLIVDDPHEDTYALSWYAKQVKKSYIVIIDLGMSSNTDNQNHFLKCALVAGVAISTGRRVLIINSVHADKPSDIISIIDSYKNSKDAAKQVHKFLSQHVNELAVINAYIDTLCKDEVSKLSSVNLGEHVAENDRLLLKKTFIETPEYLELNKIGYNIITGRKGVGKSAAFSVFKRDGGDSKDIVIHQLFDKYNLDDVYDLISNFPSDNDKNKISESFWKFIILSVVSKQIYKAIQADIENPYLLPNERAGVDRFVTFYEGFWLLNSDKSITENLVDIVVKIREEQDLSVSDIQRRFYTPDFITLKKEVIEYLVESEQYLYLNIDGLDSNISIKKNPKQISIILFNLHEVCSTIFSNKVSNYTINLFIRNDLYHFFKDKITEKDKINIVDYKWKKDQLVQLINRRFQENAIEHIANILSEDFNINQLMKKIEKFVYNRPRDYVYLFNYLIQLSISLRKDKISTKMFSEALKAYASHVGQSIEAEFLSLPFNVNMGELLSQIKNENSTNIRIPIYILLEILNEMGLDDEEQKIFIYFLLRIEFIIFEENNSPVDWNKLRSPETKIRTILSKAKKRKYFCFHPLIALLIEEYY</sequence>
<dbReference type="AlphaFoldDB" id="A0A1G5IYT3"/>